<dbReference type="Proteomes" id="UP000318336">
    <property type="component" value="Unassembled WGS sequence"/>
</dbReference>
<organism evidence="5 6">
    <name type="scientific">Barrientosiimonas humi</name>
    <dbReference type="NCBI Taxonomy" id="999931"/>
    <lineage>
        <taxon>Bacteria</taxon>
        <taxon>Bacillati</taxon>
        <taxon>Actinomycetota</taxon>
        <taxon>Actinomycetes</taxon>
        <taxon>Micrococcales</taxon>
        <taxon>Dermacoccaceae</taxon>
        <taxon>Barrientosiimonas</taxon>
    </lineage>
</organism>
<accession>A0A542X890</accession>
<dbReference type="PROSITE" id="PS50995">
    <property type="entry name" value="HTH_MARR_2"/>
    <property type="match status" value="1"/>
</dbReference>
<sequence length="150" mass="16668">MPAPLPSDQELMSRLRRVMHALRHHSMAALEPYDLTPHQARAFLTISRACDDGAPMRLKDLADVLRIAPRSATEVTDALESGDLVRREPSPTDRRAMVLRVTDKGAKVAREVRAAQADQPLLATLSETDRRRLGEILGRLSTRAEATEKP</sequence>
<keyword evidence="1" id="KW-0805">Transcription regulation</keyword>
<evidence type="ECO:0000256" key="2">
    <source>
        <dbReference type="ARBA" id="ARBA00023125"/>
    </source>
</evidence>
<protein>
    <submittedName>
        <fullName evidence="5">DNA-binding MarR family transcriptional regulator</fullName>
    </submittedName>
</protein>
<dbReference type="EMBL" id="VFOK01000001">
    <property type="protein sequence ID" value="TQL32030.1"/>
    <property type="molecule type" value="Genomic_DNA"/>
</dbReference>
<dbReference type="Gene3D" id="1.10.10.10">
    <property type="entry name" value="Winged helix-like DNA-binding domain superfamily/Winged helix DNA-binding domain"/>
    <property type="match status" value="1"/>
</dbReference>
<dbReference type="InterPro" id="IPR036388">
    <property type="entry name" value="WH-like_DNA-bd_sf"/>
</dbReference>
<keyword evidence="3" id="KW-0804">Transcription</keyword>
<dbReference type="SMART" id="SM00347">
    <property type="entry name" value="HTH_MARR"/>
    <property type="match status" value="1"/>
</dbReference>
<evidence type="ECO:0000256" key="1">
    <source>
        <dbReference type="ARBA" id="ARBA00023015"/>
    </source>
</evidence>
<evidence type="ECO:0000259" key="4">
    <source>
        <dbReference type="PROSITE" id="PS50995"/>
    </source>
</evidence>
<dbReference type="GO" id="GO:0006950">
    <property type="term" value="P:response to stress"/>
    <property type="evidence" value="ECO:0007669"/>
    <property type="project" value="TreeGrafter"/>
</dbReference>
<comment type="caution">
    <text evidence="5">The sequence shown here is derived from an EMBL/GenBank/DDBJ whole genome shotgun (WGS) entry which is preliminary data.</text>
</comment>
<feature type="domain" description="HTH marR-type" evidence="4">
    <location>
        <begin position="8"/>
        <end position="142"/>
    </location>
</feature>
<dbReference type="SUPFAM" id="SSF46785">
    <property type="entry name" value="Winged helix' DNA-binding domain"/>
    <property type="match status" value="1"/>
</dbReference>
<name>A0A542X890_9MICO</name>
<dbReference type="InterPro" id="IPR036390">
    <property type="entry name" value="WH_DNA-bd_sf"/>
</dbReference>
<dbReference type="PROSITE" id="PS01117">
    <property type="entry name" value="HTH_MARR_1"/>
    <property type="match status" value="1"/>
</dbReference>
<dbReference type="AlphaFoldDB" id="A0A542X890"/>
<keyword evidence="6" id="KW-1185">Reference proteome</keyword>
<dbReference type="GO" id="GO:0003677">
    <property type="term" value="F:DNA binding"/>
    <property type="evidence" value="ECO:0007669"/>
    <property type="project" value="UniProtKB-KW"/>
</dbReference>
<evidence type="ECO:0000313" key="5">
    <source>
        <dbReference type="EMBL" id="TQL32030.1"/>
    </source>
</evidence>
<keyword evidence="2 5" id="KW-0238">DNA-binding</keyword>
<dbReference type="InterPro" id="IPR039422">
    <property type="entry name" value="MarR/SlyA-like"/>
</dbReference>
<dbReference type="Pfam" id="PF01047">
    <property type="entry name" value="MarR"/>
    <property type="match status" value="1"/>
</dbReference>
<gene>
    <name evidence="5" type="ORF">FB554_0145</name>
</gene>
<dbReference type="InterPro" id="IPR023187">
    <property type="entry name" value="Tscrpt_reg_MarR-type_CS"/>
</dbReference>
<dbReference type="GO" id="GO:0003700">
    <property type="term" value="F:DNA-binding transcription factor activity"/>
    <property type="evidence" value="ECO:0007669"/>
    <property type="project" value="InterPro"/>
</dbReference>
<dbReference type="RefSeq" id="WP_211344507.1">
    <property type="nucleotide sequence ID" value="NZ_CAJTBP010000001.1"/>
</dbReference>
<dbReference type="InterPro" id="IPR000835">
    <property type="entry name" value="HTH_MarR-typ"/>
</dbReference>
<evidence type="ECO:0000313" key="6">
    <source>
        <dbReference type="Proteomes" id="UP000318336"/>
    </source>
</evidence>
<evidence type="ECO:0000256" key="3">
    <source>
        <dbReference type="ARBA" id="ARBA00023163"/>
    </source>
</evidence>
<reference evidence="5 6" key="1">
    <citation type="submission" date="2019-06" db="EMBL/GenBank/DDBJ databases">
        <title>Sequencing the genomes of 1000 actinobacteria strains.</title>
        <authorList>
            <person name="Klenk H.-P."/>
        </authorList>
    </citation>
    <scope>NUCLEOTIDE SEQUENCE [LARGE SCALE GENOMIC DNA]</scope>
    <source>
        <strain evidence="5 6">DSM 24617</strain>
    </source>
</reference>
<dbReference type="PANTHER" id="PTHR33164">
    <property type="entry name" value="TRANSCRIPTIONAL REGULATOR, MARR FAMILY"/>
    <property type="match status" value="1"/>
</dbReference>
<proteinExistence type="predicted"/>
<dbReference type="PANTHER" id="PTHR33164:SF43">
    <property type="entry name" value="HTH-TYPE TRANSCRIPTIONAL REPRESSOR YETL"/>
    <property type="match status" value="1"/>
</dbReference>